<accession>A0A923EB70</accession>
<evidence type="ECO:0000313" key="1">
    <source>
        <dbReference type="EMBL" id="MBC2397205.1"/>
    </source>
</evidence>
<evidence type="ECO:0000313" key="2">
    <source>
        <dbReference type="Proteomes" id="UP000563151"/>
    </source>
</evidence>
<protein>
    <recommendedName>
        <fullName evidence="3">DUF3006 domain-containing protein</fullName>
    </recommendedName>
</protein>
<comment type="caution">
    <text evidence="1">The sequence shown here is derived from an EMBL/GenBank/DDBJ whole genome shotgun (WGS) entry which is preliminary data.</text>
</comment>
<evidence type="ECO:0008006" key="3">
    <source>
        <dbReference type="Google" id="ProtNLM"/>
    </source>
</evidence>
<proteinExistence type="predicted"/>
<sequence length="50" mass="5815">MKAKVKKIDERYVICLREDGIIIDILVDFLKEVKSGDILTIPDIRNDKKL</sequence>
<dbReference type="EMBL" id="JAAZWO010000005">
    <property type="protein sequence ID" value="MBC2397205.1"/>
    <property type="molecule type" value="Genomic_DNA"/>
</dbReference>
<dbReference type="AlphaFoldDB" id="A0A923EB70"/>
<reference evidence="1 2" key="1">
    <citation type="submission" date="2020-04" db="EMBL/GenBank/DDBJ databases">
        <title>Genomic insights into acetone-butanol-ethanol (ABE) fermentation by sequencing solventogenic clostridia strains.</title>
        <authorList>
            <person name="Brown S."/>
        </authorList>
    </citation>
    <scope>NUCLEOTIDE SEQUENCE [LARGE SCALE GENOMIC DNA]</scope>
    <source>
        <strain evidence="1 2">DJ011</strain>
    </source>
</reference>
<dbReference type="Proteomes" id="UP000563151">
    <property type="component" value="Unassembled WGS sequence"/>
</dbReference>
<gene>
    <name evidence="1" type="ORF">HGG79_05340</name>
</gene>
<keyword evidence="2" id="KW-1185">Reference proteome</keyword>
<name>A0A923EB70_CLOTT</name>
<dbReference type="RefSeq" id="WP_156950167.1">
    <property type="nucleotide sequence ID" value="NZ_JAAZWO010000005.1"/>
</dbReference>
<organism evidence="1 2">
    <name type="scientific">Clostridium tetanomorphum</name>
    <dbReference type="NCBI Taxonomy" id="1553"/>
    <lineage>
        <taxon>Bacteria</taxon>
        <taxon>Bacillati</taxon>
        <taxon>Bacillota</taxon>
        <taxon>Clostridia</taxon>
        <taxon>Eubacteriales</taxon>
        <taxon>Clostridiaceae</taxon>
        <taxon>Clostridium</taxon>
    </lineage>
</organism>